<dbReference type="Pfam" id="PF00005">
    <property type="entry name" value="ABC_tran"/>
    <property type="match status" value="1"/>
</dbReference>
<evidence type="ECO:0000256" key="2">
    <source>
        <dbReference type="ARBA" id="ARBA00022692"/>
    </source>
</evidence>
<comment type="caution">
    <text evidence="10">The sequence shown here is derived from an EMBL/GenBank/DDBJ whole genome shotgun (WGS) entry which is preliminary data.</text>
</comment>
<dbReference type="InterPro" id="IPR003439">
    <property type="entry name" value="ABC_transporter-like_ATP-bd"/>
</dbReference>
<evidence type="ECO:0000256" key="4">
    <source>
        <dbReference type="ARBA" id="ARBA00022840"/>
    </source>
</evidence>
<evidence type="ECO:0000313" key="11">
    <source>
        <dbReference type="Proteomes" id="UP001223144"/>
    </source>
</evidence>
<feature type="domain" description="ABC transmembrane type-1" evidence="9">
    <location>
        <begin position="62"/>
        <end position="349"/>
    </location>
</feature>
<dbReference type="InterPro" id="IPR011527">
    <property type="entry name" value="ABC1_TM_dom"/>
</dbReference>
<dbReference type="Gene3D" id="3.40.50.300">
    <property type="entry name" value="P-loop containing nucleotide triphosphate hydrolases"/>
    <property type="match status" value="1"/>
</dbReference>
<keyword evidence="5 7" id="KW-1133">Transmembrane helix</keyword>
<dbReference type="InterPro" id="IPR036640">
    <property type="entry name" value="ABC1_TM_sf"/>
</dbReference>
<dbReference type="PANTHER" id="PTHR24221">
    <property type="entry name" value="ATP-BINDING CASSETTE SUB-FAMILY B"/>
    <property type="match status" value="1"/>
</dbReference>
<dbReference type="Gene3D" id="1.20.1560.10">
    <property type="entry name" value="ABC transporter type 1, transmembrane domain"/>
    <property type="match status" value="1"/>
</dbReference>
<dbReference type="Proteomes" id="UP001223144">
    <property type="component" value="Unassembled WGS sequence"/>
</dbReference>
<evidence type="ECO:0000259" key="8">
    <source>
        <dbReference type="PROSITE" id="PS50893"/>
    </source>
</evidence>
<accession>A0ABT6HZX3</accession>
<dbReference type="PANTHER" id="PTHR24221:SF646">
    <property type="entry name" value="HAEMOLYSIN SECRETION ATP-BINDING PROTEIN"/>
    <property type="match status" value="1"/>
</dbReference>
<comment type="subcellular location">
    <subcellularLocation>
        <location evidence="1">Cell membrane</location>
        <topology evidence="1">Multi-pass membrane protein</topology>
    </subcellularLocation>
</comment>
<keyword evidence="2 7" id="KW-0812">Transmembrane</keyword>
<evidence type="ECO:0000256" key="5">
    <source>
        <dbReference type="ARBA" id="ARBA00022989"/>
    </source>
</evidence>
<evidence type="ECO:0000256" key="1">
    <source>
        <dbReference type="ARBA" id="ARBA00004651"/>
    </source>
</evidence>
<keyword evidence="6 7" id="KW-0472">Membrane</keyword>
<evidence type="ECO:0000259" key="9">
    <source>
        <dbReference type="PROSITE" id="PS50929"/>
    </source>
</evidence>
<feature type="domain" description="ABC transporter" evidence="8">
    <location>
        <begin position="384"/>
        <end position="623"/>
    </location>
</feature>
<dbReference type="EMBL" id="JARWBG010000091">
    <property type="protein sequence ID" value="MDH2393917.1"/>
    <property type="molecule type" value="Genomic_DNA"/>
</dbReference>
<dbReference type="PROSITE" id="PS00211">
    <property type="entry name" value="ABC_TRANSPORTER_1"/>
    <property type="match status" value="1"/>
</dbReference>
<dbReference type="GO" id="GO:0005524">
    <property type="term" value="F:ATP binding"/>
    <property type="evidence" value="ECO:0007669"/>
    <property type="project" value="UniProtKB-KW"/>
</dbReference>
<dbReference type="InterPro" id="IPR039421">
    <property type="entry name" value="Type_1_exporter"/>
</dbReference>
<organism evidence="10 11">
    <name type="scientific">Streptomyces chengmaiensis</name>
    <dbReference type="NCBI Taxonomy" id="3040919"/>
    <lineage>
        <taxon>Bacteria</taxon>
        <taxon>Bacillati</taxon>
        <taxon>Actinomycetota</taxon>
        <taxon>Actinomycetes</taxon>
        <taxon>Kitasatosporales</taxon>
        <taxon>Streptomycetaceae</taxon>
        <taxon>Streptomyces</taxon>
    </lineage>
</organism>
<keyword evidence="11" id="KW-1185">Reference proteome</keyword>
<dbReference type="SMART" id="SM00382">
    <property type="entry name" value="AAA"/>
    <property type="match status" value="1"/>
</dbReference>
<dbReference type="PROSITE" id="PS50929">
    <property type="entry name" value="ABC_TM1F"/>
    <property type="match status" value="1"/>
</dbReference>
<dbReference type="InterPro" id="IPR003593">
    <property type="entry name" value="AAA+_ATPase"/>
</dbReference>
<dbReference type="InterPro" id="IPR017871">
    <property type="entry name" value="ABC_transporter-like_CS"/>
</dbReference>
<evidence type="ECO:0000256" key="6">
    <source>
        <dbReference type="ARBA" id="ARBA00023136"/>
    </source>
</evidence>
<dbReference type="SUPFAM" id="SSF52540">
    <property type="entry name" value="P-loop containing nucleoside triphosphate hydrolases"/>
    <property type="match status" value="1"/>
</dbReference>
<evidence type="ECO:0000313" key="10">
    <source>
        <dbReference type="EMBL" id="MDH2393917.1"/>
    </source>
</evidence>
<feature type="transmembrane region" description="Helical" evidence="7">
    <location>
        <begin position="101"/>
        <end position="119"/>
    </location>
</feature>
<feature type="transmembrane region" description="Helical" evidence="7">
    <location>
        <begin position="60"/>
        <end position="81"/>
    </location>
</feature>
<protein>
    <submittedName>
        <fullName evidence="10">ATP-binding cassette domain-containing protein</fullName>
    </submittedName>
</protein>
<proteinExistence type="predicted"/>
<dbReference type="CDD" id="cd03228">
    <property type="entry name" value="ABCC_MRP_Like"/>
    <property type="match status" value="1"/>
</dbReference>
<dbReference type="PROSITE" id="PS50893">
    <property type="entry name" value="ABC_TRANSPORTER_2"/>
    <property type="match status" value="1"/>
</dbReference>
<evidence type="ECO:0000256" key="7">
    <source>
        <dbReference type="SAM" id="Phobius"/>
    </source>
</evidence>
<reference evidence="10 11" key="1">
    <citation type="submission" date="2023-04" db="EMBL/GenBank/DDBJ databases">
        <title>Streptomyces chengmaiensis sp. nov. isolated from the stem of mangrove plant in Hainan.</title>
        <authorList>
            <person name="Huang X."/>
            <person name="Zhou S."/>
            <person name="Chu X."/>
            <person name="Xie Y."/>
            <person name="Lin Y."/>
        </authorList>
    </citation>
    <scope>NUCLEOTIDE SEQUENCE [LARGE SCALE GENOMIC DNA]</scope>
    <source>
        <strain evidence="10 11">HNM0663</strain>
    </source>
</reference>
<keyword evidence="3" id="KW-0547">Nucleotide-binding</keyword>
<dbReference type="SUPFAM" id="SSF90123">
    <property type="entry name" value="ABC transporter transmembrane region"/>
    <property type="match status" value="1"/>
</dbReference>
<dbReference type="RefSeq" id="WP_279933296.1">
    <property type="nucleotide sequence ID" value="NZ_JARWBG010000091.1"/>
</dbReference>
<evidence type="ECO:0000256" key="3">
    <source>
        <dbReference type="ARBA" id="ARBA00022741"/>
    </source>
</evidence>
<name>A0ABT6HZX3_9ACTN</name>
<sequence length="628" mass="66129">MSSSLTSPPVTGAGQPPVMRLASGRHFEASVNLSTWAIARRLPRTLAEAARLGWRTDHRAVLALLGCQIAAAALTATALAATTRVLAAVFTGGDIAAGLRQNLTAVMVLAIAACGRYLLDAAARAAAARLAPKAVREADLEVITAATAAELVAYEDPDFADVHAAASDGAEKTGDLILDAQLLTSAAAQMAAAATVVTVLHPVMLPLLVLSVVPCAWGAVRGARIEHTAHHRNLADSRLRNVFRSYTTERNTADEVRAGTMAGFLIRQYRIVSGRLEAEQLKATRKALAVQGIGDALTAVGTAATWGVLVLLVATGRMELAVAGTAALAVRTSGVALATTVRAGARLFRTSLSLDDWARFLTVAKPWTARRGTAAVAEDGPQVITAQSVSFTYPGADTPALDDIDLDLKRGEVIALVGENGAGKSTLARILTGLFLPTSGSVRWDGVDLTDADPAGVLAQVALVPQDYTRWPLAARENITLGQPRPDGDTAVHAAADAAGADSVIAALPHGLDTSLARSWWGGHDLSGGQWQRIAVARAFHRDAPVLVMDEPTAALDARAEHRIYTRLKALADGRATVFITHRLANTRLADRIIVLDQGRISEMGTYDELIDQAGGFFEMLKLQEDRD</sequence>
<keyword evidence="4 10" id="KW-0067">ATP-binding</keyword>
<gene>
    <name evidence="10" type="ORF">QCN29_35215</name>
</gene>
<dbReference type="InterPro" id="IPR027417">
    <property type="entry name" value="P-loop_NTPase"/>
</dbReference>